<proteinExistence type="predicted"/>
<comment type="caution">
    <text evidence="2">The sequence shown here is derived from an EMBL/GenBank/DDBJ whole genome shotgun (WGS) entry which is preliminary data.</text>
</comment>
<feature type="domain" description="NB-ARC" evidence="1">
    <location>
        <begin position="11"/>
        <end position="38"/>
    </location>
</feature>
<name>A0AAD9TF36_9ROSI</name>
<dbReference type="AlphaFoldDB" id="A0AAD9TF36"/>
<dbReference type="Proteomes" id="UP001280121">
    <property type="component" value="Unassembled WGS sequence"/>
</dbReference>
<dbReference type="Pfam" id="PF00931">
    <property type="entry name" value="NB-ARC"/>
    <property type="match status" value="1"/>
</dbReference>
<protein>
    <recommendedName>
        <fullName evidence="1">NB-ARC domain-containing protein</fullName>
    </recommendedName>
</protein>
<dbReference type="SUPFAM" id="SSF52540">
    <property type="entry name" value="P-loop containing nucleoside triphosphate hydrolases"/>
    <property type="match status" value="1"/>
</dbReference>
<evidence type="ECO:0000313" key="2">
    <source>
        <dbReference type="EMBL" id="KAK2634632.1"/>
    </source>
</evidence>
<reference evidence="2" key="1">
    <citation type="journal article" date="2023" name="Plant J.">
        <title>Genome sequences and population genomics provide insights into the demographic history, inbreeding, and mutation load of two 'living fossil' tree species of Dipteronia.</title>
        <authorList>
            <person name="Feng Y."/>
            <person name="Comes H.P."/>
            <person name="Chen J."/>
            <person name="Zhu S."/>
            <person name="Lu R."/>
            <person name="Zhang X."/>
            <person name="Li P."/>
            <person name="Qiu J."/>
            <person name="Olsen K.M."/>
            <person name="Qiu Y."/>
        </authorList>
    </citation>
    <scope>NUCLEOTIDE SEQUENCE</scope>
    <source>
        <strain evidence="2">KIB01</strain>
    </source>
</reference>
<sequence length="80" mass="8718">MVLRINEPSDANFGVIPIVGMGGIGKTSLAREVFIDETLKDSNPKARLASTLRPNGCFELDLLSDDDCRSEFLKHALKVA</sequence>
<dbReference type="InterPro" id="IPR002182">
    <property type="entry name" value="NB-ARC"/>
</dbReference>
<dbReference type="EMBL" id="JANJYI010000009">
    <property type="protein sequence ID" value="KAK2634632.1"/>
    <property type="molecule type" value="Genomic_DNA"/>
</dbReference>
<evidence type="ECO:0000259" key="1">
    <source>
        <dbReference type="Pfam" id="PF00931"/>
    </source>
</evidence>
<keyword evidence="3" id="KW-1185">Reference proteome</keyword>
<dbReference type="GO" id="GO:0043531">
    <property type="term" value="F:ADP binding"/>
    <property type="evidence" value="ECO:0007669"/>
    <property type="project" value="InterPro"/>
</dbReference>
<evidence type="ECO:0000313" key="3">
    <source>
        <dbReference type="Proteomes" id="UP001280121"/>
    </source>
</evidence>
<organism evidence="2 3">
    <name type="scientific">Dipteronia dyeriana</name>
    <dbReference type="NCBI Taxonomy" id="168575"/>
    <lineage>
        <taxon>Eukaryota</taxon>
        <taxon>Viridiplantae</taxon>
        <taxon>Streptophyta</taxon>
        <taxon>Embryophyta</taxon>
        <taxon>Tracheophyta</taxon>
        <taxon>Spermatophyta</taxon>
        <taxon>Magnoliopsida</taxon>
        <taxon>eudicotyledons</taxon>
        <taxon>Gunneridae</taxon>
        <taxon>Pentapetalae</taxon>
        <taxon>rosids</taxon>
        <taxon>malvids</taxon>
        <taxon>Sapindales</taxon>
        <taxon>Sapindaceae</taxon>
        <taxon>Hippocastanoideae</taxon>
        <taxon>Acereae</taxon>
        <taxon>Dipteronia</taxon>
    </lineage>
</organism>
<accession>A0AAD9TF36</accession>
<gene>
    <name evidence="2" type="ORF">Ddye_029424</name>
</gene>
<dbReference type="Gene3D" id="3.40.50.300">
    <property type="entry name" value="P-loop containing nucleotide triphosphate hydrolases"/>
    <property type="match status" value="1"/>
</dbReference>
<dbReference type="InterPro" id="IPR027417">
    <property type="entry name" value="P-loop_NTPase"/>
</dbReference>